<dbReference type="PRINTS" id="PR01021">
    <property type="entry name" value="OMPADOMAIN"/>
</dbReference>
<feature type="compositionally biased region" description="Basic and acidic residues" evidence="5">
    <location>
        <begin position="293"/>
        <end position="308"/>
    </location>
</feature>
<gene>
    <name evidence="7" type="ORF">ACFOW6_02435</name>
</gene>
<proteinExistence type="predicted"/>
<dbReference type="SUPFAM" id="SSF103088">
    <property type="entry name" value="OmpA-like"/>
    <property type="match status" value="1"/>
</dbReference>
<feature type="region of interest" description="Disordered" evidence="5">
    <location>
        <begin position="60"/>
        <end position="86"/>
    </location>
</feature>
<dbReference type="CDD" id="cd07185">
    <property type="entry name" value="OmpA_C-like"/>
    <property type="match status" value="1"/>
</dbReference>
<dbReference type="PANTHER" id="PTHR30329">
    <property type="entry name" value="STATOR ELEMENT OF FLAGELLAR MOTOR COMPLEX"/>
    <property type="match status" value="1"/>
</dbReference>
<dbReference type="RefSeq" id="WP_382420733.1">
    <property type="nucleotide sequence ID" value="NZ_JBHSCW010000001.1"/>
</dbReference>
<feature type="region of interest" description="Disordered" evidence="5">
    <location>
        <begin position="283"/>
        <end position="308"/>
    </location>
</feature>
<evidence type="ECO:0000313" key="8">
    <source>
        <dbReference type="Proteomes" id="UP001595799"/>
    </source>
</evidence>
<evidence type="ECO:0000256" key="5">
    <source>
        <dbReference type="SAM" id="MobiDB-lite"/>
    </source>
</evidence>
<keyword evidence="8" id="KW-1185">Reference proteome</keyword>
<keyword evidence="3" id="KW-0998">Cell outer membrane</keyword>
<evidence type="ECO:0000256" key="4">
    <source>
        <dbReference type="PROSITE-ProRule" id="PRU00473"/>
    </source>
</evidence>
<comment type="caution">
    <text evidence="7">The sequence shown here is derived from an EMBL/GenBank/DDBJ whole genome shotgun (WGS) entry which is preliminary data.</text>
</comment>
<organism evidence="7 8">
    <name type="scientific">Fodinicurvata halophila</name>
    <dbReference type="NCBI Taxonomy" id="1419723"/>
    <lineage>
        <taxon>Bacteria</taxon>
        <taxon>Pseudomonadati</taxon>
        <taxon>Pseudomonadota</taxon>
        <taxon>Alphaproteobacteria</taxon>
        <taxon>Rhodospirillales</taxon>
        <taxon>Rhodovibrionaceae</taxon>
        <taxon>Fodinicurvata</taxon>
    </lineage>
</organism>
<dbReference type="EMBL" id="JBHSCW010000001">
    <property type="protein sequence ID" value="MFC4350395.1"/>
    <property type="molecule type" value="Genomic_DNA"/>
</dbReference>
<evidence type="ECO:0000256" key="3">
    <source>
        <dbReference type="ARBA" id="ARBA00023237"/>
    </source>
</evidence>
<dbReference type="InterPro" id="IPR050330">
    <property type="entry name" value="Bact_OuterMem_StrucFunc"/>
</dbReference>
<dbReference type="PROSITE" id="PS51123">
    <property type="entry name" value="OMPA_2"/>
    <property type="match status" value="1"/>
</dbReference>
<dbReference type="InterPro" id="IPR006664">
    <property type="entry name" value="OMP_bac"/>
</dbReference>
<comment type="subcellular location">
    <subcellularLocation>
        <location evidence="1">Cell outer membrane</location>
    </subcellularLocation>
</comment>
<evidence type="ECO:0000256" key="1">
    <source>
        <dbReference type="ARBA" id="ARBA00004442"/>
    </source>
</evidence>
<dbReference type="InterPro" id="IPR036737">
    <property type="entry name" value="OmpA-like_sf"/>
</dbReference>
<dbReference type="Gene3D" id="3.30.1330.60">
    <property type="entry name" value="OmpA-like domain"/>
    <property type="match status" value="1"/>
</dbReference>
<dbReference type="PANTHER" id="PTHR30329:SF21">
    <property type="entry name" value="LIPOPROTEIN YIAD-RELATED"/>
    <property type="match status" value="1"/>
</dbReference>
<feature type="domain" description="OmpA-like" evidence="6">
    <location>
        <begin position="192"/>
        <end position="308"/>
    </location>
</feature>
<keyword evidence="2 4" id="KW-0472">Membrane</keyword>
<evidence type="ECO:0000256" key="2">
    <source>
        <dbReference type="ARBA" id="ARBA00023136"/>
    </source>
</evidence>
<name>A0ABV8UIF4_9PROT</name>
<reference evidence="8" key="1">
    <citation type="journal article" date="2019" name="Int. J. Syst. Evol. Microbiol.">
        <title>The Global Catalogue of Microorganisms (GCM) 10K type strain sequencing project: providing services to taxonomists for standard genome sequencing and annotation.</title>
        <authorList>
            <consortium name="The Broad Institute Genomics Platform"/>
            <consortium name="The Broad Institute Genome Sequencing Center for Infectious Disease"/>
            <person name="Wu L."/>
            <person name="Ma J."/>
        </authorList>
    </citation>
    <scope>NUCLEOTIDE SEQUENCE [LARGE SCALE GENOMIC DNA]</scope>
    <source>
        <strain evidence="8">CECT 8472</strain>
    </source>
</reference>
<dbReference type="InterPro" id="IPR006665">
    <property type="entry name" value="OmpA-like"/>
</dbReference>
<evidence type="ECO:0000259" key="6">
    <source>
        <dbReference type="PROSITE" id="PS51123"/>
    </source>
</evidence>
<feature type="compositionally biased region" description="Basic and acidic residues" evidence="5">
    <location>
        <begin position="60"/>
        <end position="84"/>
    </location>
</feature>
<dbReference type="Pfam" id="PF00691">
    <property type="entry name" value="OmpA"/>
    <property type="match status" value="1"/>
</dbReference>
<evidence type="ECO:0000313" key="7">
    <source>
        <dbReference type="EMBL" id="MFC4350395.1"/>
    </source>
</evidence>
<dbReference type="Proteomes" id="UP001595799">
    <property type="component" value="Unassembled WGS sequence"/>
</dbReference>
<sequence length="308" mass="32806">MIRTIPELISIPVGCLFAIGLVGAAAAQEPQDYPMAQGGTITLPSGEISFADRVVRFEEGDPPSEREDARDPEAVLGPPDREEGGESAALTLGCHGSIVLEFTDNALIDAEGADLHVWEVGDDAEPTEVAISGDGDSWHEVGTVSGGTSSLDIDEVADEGASYRYVRLSDRDCLGRHGRWPGADIDAVAAVGTAERIVLDSGVLFGFDEAVLSEEAAQVLDDLAERIAEAPVSRLEIEGHTDSRGSASYNLELSERRAESVREYLASLPVLEDLSLDIRAVGEAEPVASNETEEGRQENRRVEILALP</sequence>
<accession>A0ABV8UIF4</accession>
<protein>
    <submittedName>
        <fullName evidence="7">OmpA family protein</fullName>
    </submittedName>
</protein>